<name>A0A8K1CK36_PYTOL</name>
<dbReference type="Proteomes" id="UP000794436">
    <property type="component" value="Unassembled WGS sequence"/>
</dbReference>
<dbReference type="AlphaFoldDB" id="A0A8K1CK36"/>
<evidence type="ECO:0000256" key="5">
    <source>
        <dbReference type="PIRSR" id="PIRSR602401-1"/>
    </source>
</evidence>
<dbReference type="Pfam" id="PF13091">
    <property type="entry name" value="PLDc_2"/>
    <property type="match status" value="1"/>
</dbReference>
<dbReference type="PROSITE" id="PS50035">
    <property type="entry name" value="PLD"/>
    <property type="match status" value="2"/>
</dbReference>
<comment type="similarity">
    <text evidence="1">Belongs to the cytochrome P450 family.</text>
</comment>
<evidence type="ECO:0000313" key="9">
    <source>
        <dbReference type="Proteomes" id="UP000794436"/>
    </source>
</evidence>
<evidence type="ECO:0000256" key="1">
    <source>
        <dbReference type="ARBA" id="ARBA00010617"/>
    </source>
</evidence>
<dbReference type="CDD" id="cd11064">
    <property type="entry name" value="CYP86A"/>
    <property type="match status" value="1"/>
</dbReference>
<feature type="compositionally biased region" description="Polar residues" evidence="6">
    <location>
        <begin position="536"/>
        <end position="552"/>
    </location>
</feature>
<dbReference type="OrthoDB" id="155603at2759"/>
<dbReference type="PANTHER" id="PTHR24296">
    <property type="entry name" value="CYTOCHROME P450"/>
    <property type="match status" value="1"/>
</dbReference>
<proteinExistence type="inferred from homology"/>
<dbReference type="GO" id="GO:0005506">
    <property type="term" value="F:iron ion binding"/>
    <property type="evidence" value="ECO:0007669"/>
    <property type="project" value="InterPro"/>
</dbReference>
<dbReference type="PRINTS" id="PR00463">
    <property type="entry name" value="EP450I"/>
</dbReference>
<keyword evidence="2 5" id="KW-0479">Metal-binding</keyword>
<feature type="domain" description="PLD phosphodiesterase" evidence="7">
    <location>
        <begin position="709"/>
        <end position="739"/>
    </location>
</feature>
<dbReference type="InterPro" id="IPR001736">
    <property type="entry name" value="PLipase_D/transphosphatidylase"/>
</dbReference>
<protein>
    <recommendedName>
        <fullName evidence="7">PLD phosphodiesterase domain-containing protein</fullName>
    </recommendedName>
</protein>
<dbReference type="InterPro" id="IPR001128">
    <property type="entry name" value="Cyt_P450"/>
</dbReference>
<gene>
    <name evidence="8" type="ORF">Poli38472_014232</name>
</gene>
<reference evidence="8" key="1">
    <citation type="submission" date="2019-03" db="EMBL/GenBank/DDBJ databases">
        <title>Long read genome sequence of the mycoparasitic Pythium oligandrum ATCC 38472 isolated from sugarbeet rhizosphere.</title>
        <authorList>
            <person name="Gaulin E."/>
        </authorList>
    </citation>
    <scope>NUCLEOTIDE SEQUENCE</scope>
    <source>
        <strain evidence="8">ATCC 38472_TT</strain>
    </source>
</reference>
<feature type="region of interest" description="Disordered" evidence="6">
    <location>
        <begin position="536"/>
        <end position="560"/>
    </location>
</feature>
<evidence type="ECO:0000313" key="8">
    <source>
        <dbReference type="EMBL" id="TMW64115.1"/>
    </source>
</evidence>
<keyword evidence="4 5" id="KW-0408">Iron</keyword>
<dbReference type="EMBL" id="SPLM01000041">
    <property type="protein sequence ID" value="TMW64115.1"/>
    <property type="molecule type" value="Genomic_DNA"/>
</dbReference>
<evidence type="ECO:0000256" key="4">
    <source>
        <dbReference type="ARBA" id="ARBA00023004"/>
    </source>
</evidence>
<dbReference type="SUPFAM" id="SSF48264">
    <property type="entry name" value="Cytochrome P450"/>
    <property type="match status" value="1"/>
</dbReference>
<evidence type="ECO:0000256" key="6">
    <source>
        <dbReference type="SAM" id="MobiDB-lite"/>
    </source>
</evidence>
<dbReference type="CDD" id="cd09105">
    <property type="entry name" value="PLDc_vPLD1_2_like_2"/>
    <property type="match status" value="1"/>
</dbReference>
<dbReference type="Gene3D" id="1.10.630.10">
    <property type="entry name" value="Cytochrome P450"/>
    <property type="match status" value="1"/>
</dbReference>
<dbReference type="Gene3D" id="3.30.870.10">
    <property type="entry name" value="Endonuclease Chain A"/>
    <property type="match status" value="2"/>
</dbReference>
<dbReference type="GO" id="GO:0016705">
    <property type="term" value="F:oxidoreductase activity, acting on paired donors, with incorporation or reduction of molecular oxygen"/>
    <property type="evidence" value="ECO:0007669"/>
    <property type="project" value="InterPro"/>
</dbReference>
<dbReference type="SUPFAM" id="SSF56024">
    <property type="entry name" value="Phospholipase D/nuclease"/>
    <property type="match status" value="2"/>
</dbReference>
<dbReference type="InterPro" id="IPR002401">
    <property type="entry name" value="Cyt_P450_E_grp-I"/>
</dbReference>
<keyword evidence="5" id="KW-0349">Heme</keyword>
<dbReference type="Pfam" id="PF00067">
    <property type="entry name" value="p450"/>
    <property type="match status" value="1"/>
</dbReference>
<accession>A0A8K1CK36</accession>
<comment type="cofactor">
    <cofactor evidence="5">
        <name>heme</name>
        <dbReference type="ChEBI" id="CHEBI:30413"/>
    </cofactor>
</comment>
<feature type="binding site" description="axial binding residue" evidence="5">
    <location>
        <position position="464"/>
    </location>
    <ligand>
        <name>heme</name>
        <dbReference type="ChEBI" id="CHEBI:30413"/>
    </ligand>
    <ligandPart>
        <name>Fe</name>
        <dbReference type="ChEBI" id="CHEBI:18248"/>
    </ligandPart>
</feature>
<sequence>MLDVTRLFSASSVSAAALLLLLSYLSLPSAQQRAVHHLPTPFTGFPFPVLRGTVVMMRTHSRRIYDWLLDNCREFQGKPWRMQVLGRPVTVIVSSVATVEHILKTQFESFVKGRYTTELAFDILGRGIFATDGALWAHQRKTASHLFSLRMMRETMEETVRSHCLVLDAKLTSIAASEEPVVNMKRLLDLFTMDVFTQIGFGIQLNNLQDGGGHHPFLDAFDRSSLALLHRFQQPMWLWRLKKWLNVGVEKQLKTDMKLINGVVEQIVLRSVQEKNDGLSTKPRRDLVSLFVDKMSSSDPETTSPSLIRDMALNFIAAGRDTTSQSMSWFLVMMNRYPNVLNRVCEELQTHLPHLKEDQTTPSMEDVQKLAYLEAAIKESLRLNPVVPVTTRTAATDTALDDGTFLKQGTRVVFSNYVLARMSSVWGDDAETFNPDRWIDSSTGKLKEVSAFQFPVFLAGPRTCLGMKFALMEMKITLAMLLSRFELRTVRDPFAITYKASATLSINGPLEMKVTLRNKHRMGNIFSGCATSAVQDDSSASTTQPLSSQTRGSTHDADRDLSRAEQPALNTLDWFLSTQEITAARGGVPRKDLTVYSSGNHVEAFVSTDDYFERLLSDLEATNGPNDFIWIAGWSLNHKMPLAPRRSNYRDTTLKRVLERAVCQRQVQTRALIWANMLQRQENIVARDWMNGLTGGSAVFLFDNRLPHHVSSHHQKFVVIRKSEELIVYMGGLDITLDRWDTINHDHKAFRQERGLRDAYDGWVDAALRIQGGAVQDVAATFVARWNSSVRPHDCWKEELLDFANPENYAHVPSDAATDAGLVIPQDGSTIVQIVRTFSPHKANELYPELAPKGELSLLQSRIKAIRQARNYVYIEDQYFFFMPQLMDALRSVLPHLLRVIVVVQRPGVSTQSKASGYEKLVYQMARPLLDAFPTKMRIFTTKETRNLYVHTKLLLVDDVFACVSSANWNRRSMTSDSEIGACLLDASPVEVASDNNIRVGPKVRELRLWKFAEMTGLSIEELSQLSLLESWERLSKATTEPTTILDVLDVEKKWESIVFHDEFSLNVVDPDDLNELVDN</sequence>
<dbReference type="GO" id="GO:0004497">
    <property type="term" value="F:monooxygenase activity"/>
    <property type="evidence" value="ECO:0007669"/>
    <property type="project" value="InterPro"/>
</dbReference>
<dbReference type="InterPro" id="IPR025202">
    <property type="entry name" value="PLD-like_dom"/>
</dbReference>
<evidence type="ECO:0000256" key="3">
    <source>
        <dbReference type="ARBA" id="ARBA00023002"/>
    </source>
</evidence>
<evidence type="ECO:0000256" key="2">
    <source>
        <dbReference type="ARBA" id="ARBA00022723"/>
    </source>
</evidence>
<dbReference type="InterPro" id="IPR036396">
    <property type="entry name" value="Cyt_P450_sf"/>
</dbReference>
<evidence type="ECO:0000259" key="7">
    <source>
        <dbReference type="PROSITE" id="PS50035"/>
    </source>
</evidence>
<feature type="domain" description="PLD phosphodiesterase" evidence="7">
    <location>
        <begin position="946"/>
        <end position="973"/>
    </location>
</feature>
<organism evidence="8 9">
    <name type="scientific">Pythium oligandrum</name>
    <name type="common">Mycoparasitic fungus</name>
    <dbReference type="NCBI Taxonomy" id="41045"/>
    <lineage>
        <taxon>Eukaryota</taxon>
        <taxon>Sar</taxon>
        <taxon>Stramenopiles</taxon>
        <taxon>Oomycota</taxon>
        <taxon>Peronosporomycetes</taxon>
        <taxon>Pythiales</taxon>
        <taxon>Pythiaceae</taxon>
        <taxon>Pythium</taxon>
    </lineage>
</organism>
<dbReference type="GO" id="GO:0020037">
    <property type="term" value="F:heme binding"/>
    <property type="evidence" value="ECO:0007669"/>
    <property type="project" value="InterPro"/>
</dbReference>
<keyword evidence="3" id="KW-0560">Oxidoreductase</keyword>
<comment type="caution">
    <text evidence="8">The sequence shown here is derived from an EMBL/GenBank/DDBJ whole genome shotgun (WGS) entry which is preliminary data.</text>
</comment>
<dbReference type="SMART" id="SM00155">
    <property type="entry name" value="PLDc"/>
    <property type="match status" value="2"/>
</dbReference>
<keyword evidence="9" id="KW-1185">Reference proteome</keyword>
<dbReference type="PRINTS" id="PR00385">
    <property type="entry name" value="P450"/>
</dbReference>